<dbReference type="EMBL" id="BGZK01000022">
    <property type="protein sequence ID" value="GBP06501.1"/>
    <property type="molecule type" value="Genomic_DNA"/>
</dbReference>
<reference evidence="1 2" key="1">
    <citation type="journal article" date="2019" name="Commun. Biol.">
        <title>The bagworm genome reveals a unique fibroin gene that provides high tensile strength.</title>
        <authorList>
            <person name="Kono N."/>
            <person name="Nakamura H."/>
            <person name="Ohtoshi R."/>
            <person name="Tomita M."/>
            <person name="Numata K."/>
            <person name="Arakawa K."/>
        </authorList>
    </citation>
    <scope>NUCLEOTIDE SEQUENCE [LARGE SCALE GENOMIC DNA]</scope>
</reference>
<protein>
    <submittedName>
        <fullName evidence="1">Uncharacterized protein</fullName>
    </submittedName>
</protein>
<comment type="caution">
    <text evidence="1">The sequence shown here is derived from an EMBL/GenBank/DDBJ whole genome shotgun (WGS) entry which is preliminary data.</text>
</comment>
<organism evidence="1 2">
    <name type="scientific">Eumeta variegata</name>
    <name type="common">Bagworm moth</name>
    <name type="synonym">Eumeta japonica</name>
    <dbReference type="NCBI Taxonomy" id="151549"/>
    <lineage>
        <taxon>Eukaryota</taxon>
        <taxon>Metazoa</taxon>
        <taxon>Ecdysozoa</taxon>
        <taxon>Arthropoda</taxon>
        <taxon>Hexapoda</taxon>
        <taxon>Insecta</taxon>
        <taxon>Pterygota</taxon>
        <taxon>Neoptera</taxon>
        <taxon>Endopterygota</taxon>
        <taxon>Lepidoptera</taxon>
        <taxon>Glossata</taxon>
        <taxon>Ditrysia</taxon>
        <taxon>Tineoidea</taxon>
        <taxon>Psychidae</taxon>
        <taxon>Oiketicinae</taxon>
        <taxon>Eumeta</taxon>
    </lineage>
</organism>
<keyword evidence="2" id="KW-1185">Reference proteome</keyword>
<sequence>MQPKPPTGQMRVALSSTVTTNAISTSEADSLMCSPRHGACGLIGLKNSCSQLIEDRGLLIIVVTNEMANILGMERVA</sequence>
<proteinExistence type="predicted"/>
<dbReference type="Proteomes" id="UP000299102">
    <property type="component" value="Unassembled WGS sequence"/>
</dbReference>
<evidence type="ECO:0000313" key="2">
    <source>
        <dbReference type="Proteomes" id="UP000299102"/>
    </source>
</evidence>
<dbReference type="AlphaFoldDB" id="A0A4C1SZR1"/>
<gene>
    <name evidence="1" type="ORF">EVAR_4623_1</name>
</gene>
<accession>A0A4C1SZR1</accession>
<evidence type="ECO:0000313" key="1">
    <source>
        <dbReference type="EMBL" id="GBP06501.1"/>
    </source>
</evidence>
<name>A0A4C1SZR1_EUMVA</name>